<gene>
    <name evidence="2" type="ORF">BJG266_LOCUS1718</name>
    <name evidence="3" type="ORF">QVE165_LOCUS1367</name>
    <name evidence="1" type="ORF">QVE165_LOCUS259</name>
</gene>
<dbReference type="Proteomes" id="UP000663832">
    <property type="component" value="Unassembled WGS sequence"/>
</dbReference>
<sequence length="501" mass="58583">MLQNQHYMQHLELPNKNFDTWKNILSVIGCLIESLNANTFDSSFPLTYFPNLKSFTFSSSSFCLIDHLELIIKSKHFQQLHSFKIVGCGILFPRDSSYISYSSYFKQPRNEYMRENVLTHQNTLKIFHSSLITGVSLYPSPIYQTNANLHSLKLVLAHFSDIFILISYTPNLEYLNVHCKPPGSTIGTLIKTNIRLKSLYLKFSRQIQFGGNANTSFYIDDLIGGINQFSSSLTCLSLSFVDLSMPTIDNFLFDRILFRQLLQSMNELKQFHLYVKLTQLLDNKEILLSRFRDQFWVDHNWSFGTHGKYFYTLPFHFDHLHEFYGGFDAFQSTHSNILLNNDRIWSHVKSIDLPLTSKYDLNLLKQMNRKMPKLTFINFNSTDNISVKKSEDVCMKNHITFDKVTTIQCMNGSLEDEKEWLIHRLPNLKHLILYSTKLPSMASELTPILNQRIKKLVLTNYFSLEPLTEISYFYFSNVEQSCYKSSNYLRQYVNKTGKIDY</sequence>
<evidence type="ECO:0000313" key="1">
    <source>
        <dbReference type="EMBL" id="CAF0731008.1"/>
    </source>
</evidence>
<dbReference type="AlphaFoldDB" id="A0A813PDE7"/>
<comment type="caution">
    <text evidence="3">The sequence shown here is derived from an EMBL/GenBank/DDBJ whole genome shotgun (WGS) entry which is preliminary data.</text>
</comment>
<protein>
    <submittedName>
        <fullName evidence="3">Uncharacterized protein</fullName>
    </submittedName>
</protein>
<proteinExistence type="predicted"/>
<dbReference type="Proteomes" id="UP000663877">
    <property type="component" value="Unassembled WGS sequence"/>
</dbReference>
<evidence type="ECO:0000313" key="2">
    <source>
        <dbReference type="EMBL" id="CAF0739040.1"/>
    </source>
</evidence>
<reference evidence="3" key="1">
    <citation type="submission" date="2021-02" db="EMBL/GenBank/DDBJ databases">
        <authorList>
            <person name="Nowell W R."/>
        </authorList>
    </citation>
    <scope>NUCLEOTIDE SEQUENCE</scope>
</reference>
<keyword evidence="4" id="KW-1185">Reference proteome</keyword>
<dbReference type="EMBL" id="CAJNOM010000004">
    <property type="protein sequence ID" value="CAF0748889.1"/>
    <property type="molecule type" value="Genomic_DNA"/>
</dbReference>
<organism evidence="3 4">
    <name type="scientific">Adineta steineri</name>
    <dbReference type="NCBI Taxonomy" id="433720"/>
    <lineage>
        <taxon>Eukaryota</taxon>
        <taxon>Metazoa</taxon>
        <taxon>Spiralia</taxon>
        <taxon>Gnathifera</taxon>
        <taxon>Rotifera</taxon>
        <taxon>Eurotatoria</taxon>
        <taxon>Bdelloidea</taxon>
        <taxon>Adinetida</taxon>
        <taxon>Adinetidae</taxon>
        <taxon>Adineta</taxon>
    </lineage>
</organism>
<evidence type="ECO:0000313" key="4">
    <source>
        <dbReference type="Proteomes" id="UP000663832"/>
    </source>
</evidence>
<dbReference type="OrthoDB" id="10038781at2759"/>
<evidence type="ECO:0000313" key="3">
    <source>
        <dbReference type="EMBL" id="CAF0748889.1"/>
    </source>
</evidence>
<name>A0A813PDE7_9BILA</name>
<accession>A0A813PDE7</accession>
<dbReference type="EMBL" id="CAJNOM010000001">
    <property type="protein sequence ID" value="CAF0731008.1"/>
    <property type="molecule type" value="Genomic_DNA"/>
</dbReference>
<dbReference type="EMBL" id="CAJNOI010000004">
    <property type="protein sequence ID" value="CAF0739040.1"/>
    <property type="molecule type" value="Genomic_DNA"/>
</dbReference>